<name>A0A915N4E5_MELJA</name>
<proteinExistence type="predicted"/>
<feature type="region of interest" description="Disordered" evidence="1">
    <location>
        <begin position="64"/>
        <end position="113"/>
    </location>
</feature>
<protein>
    <submittedName>
        <fullName evidence="4">Uncharacterized protein</fullName>
    </submittedName>
</protein>
<dbReference type="WBParaSite" id="scaffold683_cov231.g1582">
    <property type="protein sequence ID" value="scaffold683_cov231.g1582"/>
    <property type="gene ID" value="scaffold683_cov231.g1582"/>
</dbReference>
<evidence type="ECO:0000256" key="2">
    <source>
        <dbReference type="SAM" id="Phobius"/>
    </source>
</evidence>
<keyword evidence="3" id="KW-1185">Reference proteome</keyword>
<feature type="compositionally biased region" description="Polar residues" evidence="1">
    <location>
        <begin position="64"/>
        <end position="75"/>
    </location>
</feature>
<sequence>MNELRESKTLPFRDTLMCQSFTSVPKTYIRAADELLPLSHASRLASLPSLSPLPFSHRHPSLALTTGAGSASHPSRFSPLEPQRPPRAIPQSLTKSLPKRQGRMTTEKNLDELAPLGNEWEKSQPGTGICGKCVLCLLLNAVFVLALFLAFLIGHFASEAHLPLNNKLDLTEFYGVVDWPRIRGNLSILLEAFGNATDDELLFNAGTNIFIQRIRLYRQTEFGKVVVEIKSVKRHIEREFVRLILGERLSVGW</sequence>
<feature type="transmembrane region" description="Helical" evidence="2">
    <location>
        <begin position="137"/>
        <end position="157"/>
    </location>
</feature>
<evidence type="ECO:0000313" key="4">
    <source>
        <dbReference type="WBParaSite" id="scaffold683_cov231.g1582"/>
    </source>
</evidence>
<dbReference type="AlphaFoldDB" id="A0A915N4E5"/>
<keyword evidence="2" id="KW-1133">Transmembrane helix</keyword>
<dbReference type="Proteomes" id="UP000887561">
    <property type="component" value="Unplaced"/>
</dbReference>
<reference evidence="4" key="1">
    <citation type="submission" date="2022-11" db="UniProtKB">
        <authorList>
            <consortium name="WormBaseParasite"/>
        </authorList>
    </citation>
    <scope>IDENTIFICATION</scope>
</reference>
<keyword evidence="2" id="KW-0472">Membrane</keyword>
<evidence type="ECO:0000313" key="3">
    <source>
        <dbReference type="Proteomes" id="UP000887561"/>
    </source>
</evidence>
<evidence type="ECO:0000256" key="1">
    <source>
        <dbReference type="SAM" id="MobiDB-lite"/>
    </source>
</evidence>
<accession>A0A915N4E5</accession>
<organism evidence="3 4">
    <name type="scientific">Meloidogyne javanica</name>
    <name type="common">Root-knot nematode worm</name>
    <dbReference type="NCBI Taxonomy" id="6303"/>
    <lineage>
        <taxon>Eukaryota</taxon>
        <taxon>Metazoa</taxon>
        <taxon>Ecdysozoa</taxon>
        <taxon>Nematoda</taxon>
        <taxon>Chromadorea</taxon>
        <taxon>Rhabditida</taxon>
        <taxon>Tylenchina</taxon>
        <taxon>Tylenchomorpha</taxon>
        <taxon>Tylenchoidea</taxon>
        <taxon>Meloidogynidae</taxon>
        <taxon>Meloidogyninae</taxon>
        <taxon>Meloidogyne</taxon>
        <taxon>Meloidogyne incognita group</taxon>
    </lineage>
</organism>
<keyword evidence="2" id="KW-0812">Transmembrane</keyword>